<name>A0A7D5E9B0_9EURY</name>
<feature type="transmembrane region" description="Helical" evidence="1">
    <location>
        <begin position="74"/>
        <end position="97"/>
    </location>
</feature>
<dbReference type="Proteomes" id="UP000509594">
    <property type="component" value="Chromosome"/>
</dbReference>
<evidence type="ECO:0000313" key="3">
    <source>
        <dbReference type="Proteomes" id="UP000509594"/>
    </source>
</evidence>
<sequence length="168" mass="19246">MSDTEKTYDGDDAKNYKNQSFESLKYVFNMQNERIKEIGNKANNSLLLATILIGVGFTIYSIDSDKGNAYNKIIMLLTFIVLLSSLTSSFVVMYLIALRPIPFINTDKVYMCLNRSDLDQNCLIGNLIVLKEMNEKYFPYYQKLSLVSYALMLVGMIFEVYYAVLVVI</sequence>
<gene>
    <name evidence="2" type="ORF">HWN40_13260</name>
</gene>
<dbReference type="AlphaFoldDB" id="A0A7D5E9B0"/>
<organism evidence="2 3">
    <name type="scientific">Methanolobus zinderi</name>
    <dbReference type="NCBI Taxonomy" id="536044"/>
    <lineage>
        <taxon>Archaea</taxon>
        <taxon>Methanobacteriati</taxon>
        <taxon>Methanobacteriota</taxon>
        <taxon>Stenosarchaea group</taxon>
        <taxon>Methanomicrobia</taxon>
        <taxon>Methanosarcinales</taxon>
        <taxon>Methanosarcinaceae</taxon>
        <taxon>Methanolobus</taxon>
    </lineage>
</organism>
<proteinExistence type="predicted"/>
<keyword evidence="1" id="KW-1133">Transmembrane helix</keyword>
<feature type="transmembrane region" description="Helical" evidence="1">
    <location>
        <begin position="146"/>
        <end position="167"/>
    </location>
</feature>
<evidence type="ECO:0000256" key="1">
    <source>
        <dbReference type="SAM" id="Phobius"/>
    </source>
</evidence>
<protein>
    <submittedName>
        <fullName evidence="2">Uncharacterized protein</fullName>
    </submittedName>
</protein>
<keyword evidence="3" id="KW-1185">Reference proteome</keyword>
<accession>A0A7D5E9B0</accession>
<reference evidence="2 3" key="1">
    <citation type="submission" date="2020-06" db="EMBL/GenBank/DDBJ databases">
        <title>Methanolobus halotolerans sp. nov., isolated from a saline lake Tus in Siberia.</title>
        <authorList>
            <person name="Shen Y."/>
            <person name="Chen S.-C."/>
            <person name="Lai M.-C."/>
            <person name="Huang H.-H."/>
            <person name="Chiu H.-H."/>
            <person name="Tang S.-L."/>
            <person name="Rogozin D.Y."/>
            <person name="Degermendzhy A.G."/>
        </authorList>
    </citation>
    <scope>NUCLEOTIDE SEQUENCE [LARGE SCALE GENOMIC DNA]</scope>
    <source>
        <strain evidence="2 3">DSM 21339</strain>
    </source>
</reference>
<dbReference type="KEGG" id="mzi:HWN40_13260"/>
<keyword evidence="1" id="KW-0472">Membrane</keyword>
<evidence type="ECO:0000313" key="2">
    <source>
        <dbReference type="EMBL" id="QLC51118.1"/>
    </source>
</evidence>
<dbReference type="RefSeq" id="WP_176966173.1">
    <property type="nucleotide sequence ID" value="NZ_CP058215.1"/>
</dbReference>
<keyword evidence="1" id="KW-0812">Transmembrane</keyword>
<dbReference type="EMBL" id="CP058215">
    <property type="protein sequence ID" value="QLC51118.1"/>
    <property type="molecule type" value="Genomic_DNA"/>
</dbReference>
<feature type="transmembrane region" description="Helical" evidence="1">
    <location>
        <begin position="45"/>
        <end position="62"/>
    </location>
</feature>
<dbReference type="GeneID" id="55822661"/>